<evidence type="ECO:0000256" key="2">
    <source>
        <dbReference type="ARBA" id="ARBA00022475"/>
    </source>
</evidence>
<evidence type="ECO:0000256" key="7">
    <source>
        <dbReference type="SAM" id="Phobius"/>
    </source>
</evidence>
<evidence type="ECO:0000313" key="9">
    <source>
        <dbReference type="Proteomes" id="UP000286931"/>
    </source>
</evidence>
<feature type="transmembrane region" description="Helical" evidence="7">
    <location>
        <begin position="31"/>
        <end position="50"/>
    </location>
</feature>
<keyword evidence="9" id="KW-1185">Reference proteome</keyword>
<dbReference type="Pfam" id="PF02653">
    <property type="entry name" value="BPD_transp_2"/>
    <property type="match status" value="1"/>
</dbReference>
<feature type="compositionally biased region" description="Polar residues" evidence="6">
    <location>
        <begin position="339"/>
        <end position="352"/>
    </location>
</feature>
<feature type="region of interest" description="Disordered" evidence="6">
    <location>
        <begin position="1"/>
        <end position="25"/>
    </location>
</feature>
<dbReference type="PANTHER" id="PTHR32196">
    <property type="entry name" value="ABC TRANSPORTER PERMEASE PROTEIN YPHD-RELATED-RELATED"/>
    <property type="match status" value="1"/>
</dbReference>
<feature type="transmembrane region" description="Helical" evidence="7">
    <location>
        <begin position="184"/>
        <end position="208"/>
    </location>
</feature>
<dbReference type="AlphaFoldDB" id="A0A401YR14"/>
<feature type="transmembrane region" description="Helical" evidence="7">
    <location>
        <begin position="112"/>
        <end position="142"/>
    </location>
</feature>
<organism evidence="8 9">
    <name type="scientific">Embleya hyalina</name>
    <dbReference type="NCBI Taxonomy" id="516124"/>
    <lineage>
        <taxon>Bacteria</taxon>
        <taxon>Bacillati</taxon>
        <taxon>Actinomycetota</taxon>
        <taxon>Actinomycetes</taxon>
        <taxon>Kitasatosporales</taxon>
        <taxon>Streptomycetaceae</taxon>
        <taxon>Embleya</taxon>
    </lineage>
</organism>
<evidence type="ECO:0000256" key="5">
    <source>
        <dbReference type="ARBA" id="ARBA00023136"/>
    </source>
</evidence>
<protein>
    <submittedName>
        <fullName evidence="8">Transporter</fullName>
    </submittedName>
</protein>
<dbReference type="Proteomes" id="UP000286931">
    <property type="component" value="Unassembled WGS sequence"/>
</dbReference>
<feature type="transmembrane region" description="Helical" evidence="7">
    <location>
        <begin position="229"/>
        <end position="249"/>
    </location>
</feature>
<gene>
    <name evidence="8" type="ORF">EHYA_04682</name>
</gene>
<accession>A0A401YR14</accession>
<dbReference type="EMBL" id="BIFH01000022">
    <property type="protein sequence ID" value="GCD96995.1"/>
    <property type="molecule type" value="Genomic_DNA"/>
</dbReference>
<keyword evidence="5 7" id="KW-0472">Membrane</keyword>
<dbReference type="CDD" id="cd06579">
    <property type="entry name" value="TM_PBP1_transp_AraH_like"/>
    <property type="match status" value="1"/>
</dbReference>
<dbReference type="GO" id="GO:0022857">
    <property type="term" value="F:transmembrane transporter activity"/>
    <property type="evidence" value="ECO:0007669"/>
    <property type="project" value="InterPro"/>
</dbReference>
<dbReference type="GO" id="GO:0005886">
    <property type="term" value="C:plasma membrane"/>
    <property type="evidence" value="ECO:0007669"/>
    <property type="project" value="UniProtKB-SubCell"/>
</dbReference>
<keyword evidence="4 7" id="KW-1133">Transmembrane helix</keyword>
<evidence type="ECO:0000256" key="3">
    <source>
        <dbReference type="ARBA" id="ARBA00022692"/>
    </source>
</evidence>
<proteinExistence type="predicted"/>
<evidence type="ECO:0000256" key="1">
    <source>
        <dbReference type="ARBA" id="ARBA00004651"/>
    </source>
</evidence>
<keyword evidence="2" id="KW-1003">Cell membrane</keyword>
<evidence type="ECO:0000256" key="4">
    <source>
        <dbReference type="ARBA" id="ARBA00022989"/>
    </source>
</evidence>
<evidence type="ECO:0000313" key="8">
    <source>
        <dbReference type="EMBL" id="GCD96995.1"/>
    </source>
</evidence>
<name>A0A401YR14_9ACTN</name>
<feature type="transmembrane region" description="Helical" evidence="7">
    <location>
        <begin position="261"/>
        <end position="293"/>
    </location>
</feature>
<dbReference type="RefSeq" id="WP_218042989.1">
    <property type="nucleotide sequence ID" value="NZ_BIFH01000022.1"/>
</dbReference>
<reference evidence="8 9" key="1">
    <citation type="submission" date="2018-12" db="EMBL/GenBank/DDBJ databases">
        <title>Draft genome sequence of Embleya hyalina NBRC 13850T.</title>
        <authorList>
            <person name="Komaki H."/>
            <person name="Hosoyama A."/>
            <person name="Kimura A."/>
            <person name="Ichikawa N."/>
            <person name="Tamura T."/>
        </authorList>
    </citation>
    <scope>NUCLEOTIDE SEQUENCE [LARGE SCALE GENOMIC DNA]</scope>
    <source>
        <strain evidence="8 9">NBRC 13850</strain>
    </source>
</reference>
<evidence type="ECO:0000256" key="6">
    <source>
        <dbReference type="SAM" id="MobiDB-lite"/>
    </source>
</evidence>
<sequence length="372" mass="37744">MSDIAASTIAEPNETNPRPTRARRRRAAHEGYRGIWIATLAVFGAGAVFADGTLTSAALSSMLPFASVLALAAAGQTLVIQSRGIDLSVPGVMSLTALVFAKQTASGTPIPLAILAACGVALVCGALNGVLVAVVGITPLVATLATGSLLVGAEHSYSSGFPITVTDSIHHAASSSRLGIPNTVYLAVLVVAAVAVISRFTVVGRRFVAAGASPATARAAGIRVTRYTIGTYMCAALCYAAAGMVLAAYVGTADIGAGNSYLLPVIAAVVIGGTAFTGGRGSVVATAVGALFLSQLDQLLFTMGLPTSLRLLVQSCALVAATGARRLRSTRPFTGSAPRKTQMNGYETSQPTDIPPEPDPDESRLSSSKARG</sequence>
<comment type="subcellular location">
    <subcellularLocation>
        <location evidence="1">Cell membrane</location>
        <topology evidence="1">Multi-pass membrane protein</topology>
    </subcellularLocation>
</comment>
<keyword evidence="3 7" id="KW-0812">Transmembrane</keyword>
<comment type="caution">
    <text evidence="8">The sequence shown here is derived from an EMBL/GenBank/DDBJ whole genome shotgun (WGS) entry which is preliminary data.</text>
</comment>
<dbReference type="InterPro" id="IPR001851">
    <property type="entry name" value="ABC_transp_permease"/>
</dbReference>
<feature type="region of interest" description="Disordered" evidence="6">
    <location>
        <begin position="330"/>
        <end position="372"/>
    </location>
</feature>